<dbReference type="RefSeq" id="WP_285274087.1">
    <property type="nucleotide sequence ID" value="NZ_JASNVW010000004.1"/>
</dbReference>
<name>A0ABD4Z889_9CREN</name>
<evidence type="ECO:0000313" key="1">
    <source>
        <dbReference type="EMBL" id="MDK6029100.1"/>
    </source>
</evidence>
<accession>A0ABD4Z889</accession>
<dbReference type="AlphaFoldDB" id="A0ABD4Z889"/>
<evidence type="ECO:0000313" key="2">
    <source>
        <dbReference type="Proteomes" id="UP001529235"/>
    </source>
</evidence>
<comment type="caution">
    <text evidence="1">The sequence shown here is derived from an EMBL/GenBank/DDBJ whole genome shotgun (WGS) entry which is preliminary data.</text>
</comment>
<dbReference type="EMBL" id="JASNVW010000004">
    <property type="protein sequence ID" value="MDK6029100.1"/>
    <property type="molecule type" value="Genomic_DNA"/>
</dbReference>
<gene>
    <name evidence="1" type="ORF">QPL79_06960</name>
</gene>
<reference evidence="1 2" key="1">
    <citation type="submission" date="2023-05" db="EMBL/GenBank/DDBJ databases">
        <title>A new hyperthermophilic archaea 'Ignisphaera cupida' sp. nov. and description of the family 'Ignisphaeraceae' fam. nov.</title>
        <authorList>
            <person name="Podosokorskaya O.A."/>
            <person name="Elcheninov A.G."/>
            <person name="Klukina A."/>
            <person name="Merkel A.Y."/>
        </authorList>
    </citation>
    <scope>NUCLEOTIDE SEQUENCE [LARGE SCALE GENOMIC DNA]</scope>
    <source>
        <strain evidence="1 2">4213-co</strain>
    </source>
</reference>
<protein>
    <recommendedName>
        <fullName evidence="3">ACT domain-containing protein</fullName>
    </recommendedName>
</protein>
<proteinExistence type="predicted"/>
<keyword evidence="2" id="KW-1185">Reference proteome</keyword>
<organism evidence="1 2">
    <name type="scientific">Ignisphaera cupida</name>
    <dbReference type="NCBI Taxonomy" id="3050454"/>
    <lineage>
        <taxon>Archaea</taxon>
        <taxon>Thermoproteota</taxon>
        <taxon>Thermoprotei</taxon>
        <taxon>Desulfurococcales</taxon>
        <taxon>Desulfurococcaceae</taxon>
        <taxon>Ignisphaera</taxon>
    </lineage>
</organism>
<evidence type="ECO:0008006" key="3">
    <source>
        <dbReference type="Google" id="ProtNLM"/>
    </source>
</evidence>
<dbReference type="Proteomes" id="UP001529235">
    <property type="component" value="Unassembled WGS sequence"/>
</dbReference>
<sequence length="221" mass="25420">MISYNNVLIGFIERFSIDLNSIDELCYKFYSSFKDSAVSIAIERPSCARIVIVGKDFEIRVYMSPTGEGTLSTFISVKQDVYNIIENLKKFLMPINKTVSSLANIMDEPIILLRIILTPSSKTINHILQLFKNMGIVIEVIDRRLINDFNVTIVKGFYIGKNLRKYQVTLSIITNSRVEVGVTVEAKMHIEMLYRDNLLFDFIKDLYSLLTYFEESLISID</sequence>